<gene>
    <name evidence="1" type="ORF">GCM10010383_48540</name>
</gene>
<dbReference type="EMBL" id="BMWC01000007">
    <property type="protein sequence ID" value="GGX12844.1"/>
    <property type="molecule type" value="Genomic_DNA"/>
</dbReference>
<sequence length="69" mass="7934">MIRSMVRTTCPRRFGIRGFTSPPSATMRRAGSVFAVTLRPWERFIRRGDAWTGRGDVRSYLDIGEERDA</sequence>
<proteinExistence type="predicted"/>
<name>A0ABQ2XE85_9ACTN</name>
<comment type="caution">
    <text evidence="1">The sequence shown here is derived from an EMBL/GenBank/DDBJ whole genome shotgun (WGS) entry which is preliminary data.</text>
</comment>
<organism evidence="1 2">
    <name type="scientific">Streptomyces lomondensis</name>
    <dbReference type="NCBI Taxonomy" id="68229"/>
    <lineage>
        <taxon>Bacteria</taxon>
        <taxon>Bacillati</taxon>
        <taxon>Actinomycetota</taxon>
        <taxon>Actinomycetes</taxon>
        <taxon>Kitasatosporales</taxon>
        <taxon>Streptomycetaceae</taxon>
        <taxon>Streptomyces</taxon>
    </lineage>
</organism>
<evidence type="ECO:0000313" key="1">
    <source>
        <dbReference type="EMBL" id="GGX12844.1"/>
    </source>
</evidence>
<keyword evidence="2" id="KW-1185">Reference proteome</keyword>
<evidence type="ECO:0000313" key="2">
    <source>
        <dbReference type="Proteomes" id="UP000617743"/>
    </source>
</evidence>
<protein>
    <submittedName>
        <fullName evidence="1">Uncharacterized protein</fullName>
    </submittedName>
</protein>
<reference evidence="2" key="1">
    <citation type="journal article" date="2019" name="Int. J. Syst. Evol. Microbiol.">
        <title>The Global Catalogue of Microorganisms (GCM) 10K type strain sequencing project: providing services to taxonomists for standard genome sequencing and annotation.</title>
        <authorList>
            <consortium name="The Broad Institute Genomics Platform"/>
            <consortium name="The Broad Institute Genome Sequencing Center for Infectious Disease"/>
            <person name="Wu L."/>
            <person name="Ma J."/>
        </authorList>
    </citation>
    <scope>NUCLEOTIDE SEQUENCE [LARGE SCALE GENOMIC DNA]</scope>
    <source>
        <strain evidence="2">JCM 4866</strain>
    </source>
</reference>
<dbReference type="Proteomes" id="UP000617743">
    <property type="component" value="Unassembled WGS sequence"/>
</dbReference>
<accession>A0ABQ2XE85</accession>